<dbReference type="EMBL" id="UINC01050894">
    <property type="protein sequence ID" value="SVB64402.1"/>
    <property type="molecule type" value="Genomic_DNA"/>
</dbReference>
<evidence type="ECO:0000259" key="1">
    <source>
        <dbReference type="Pfam" id="PF13709"/>
    </source>
</evidence>
<dbReference type="AlphaFoldDB" id="A0A382FP54"/>
<feature type="domain" description="DUF4159" evidence="1">
    <location>
        <begin position="24"/>
        <end position="222"/>
    </location>
</feature>
<evidence type="ECO:0000313" key="2">
    <source>
        <dbReference type="EMBL" id="SVB64402.1"/>
    </source>
</evidence>
<accession>A0A382FP54</accession>
<name>A0A382FP54_9ZZZZ</name>
<dbReference type="InterPro" id="IPR025297">
    <property type="entry name" value="DUF4159"/>
</dbReference>
<reference evidence="2" key="1">
    <citation type="submission" date="2018-05" db="EMBL/GenBank/DDBJ databases">
        <authorList>
            <person name="Lanie J.A."/>
            <person name="Ng W.-L."/>
            <person name="Kazmierczak K.M."/>
            <person name="Andrzejewski T.M."/>
            <person name="Davidsen T.M."/>
            <person name="Wayne K.J."/>
            <person name="Tettelin H."/>
            <person name="Glass J.I."/>
            <person name="Rusch D."/>
            <person name="Podicherti R."/>
            <person name="Tsui H.-C.T."/>
            <person name="Winkler M.E."/>
        </authorList>
    </citation>
    <scope>NUCLEOTIDE SEQUENCE</scope>
</reference>
<dbReference type="Gene3D" id="3.40.50.12140">
    <property type="entry name" value="Domain of unknown function DUF4159"/>
    <property type="match status" value="1"/>
</dbReference>
<proteinExistence type="predicted"/>
<sequence length="241" mass="27330">MRKLTVLVAALLLLGATEAAPDFQFALLRYEGGNWSPRSNGLSRLSWEIRKRTSIHTSLNVAHVSAESDELFNYPIVFWQGDTGFPKLSSIAVTQLRQFLKRGGTLVVDLSDGQPQGPFDLSVRRELRRIFPAQKLERIESDHVLYKSFYLLDRHGGRVPARAHLEGIMLEERLAVIQVANDMAGAMARDEFGAWKYDVQAGGDTAREITFRLGINLVMYALCLDYKEDQVHIPFILQRRQ</sequence>
<gene>
    <name evidence="2" type="ORF">METZ01_LOCUS217256</name>
</gene>
<dbReference type="Pfam" id="PF13709">
    <property type="entry name" value="DUF4159"/>
    <property type="match status" value="1"/>
</dbReference>
<protein>
    <recommendedName>
        <fullName evidence="1">DUF4159 domain-containing protein</fullName>
    </recommendedName>
</protein>
<organism evidence="2">
    <name type="scientific">marine metagenome</name>
    <dbReference type="NCBI Taxonomy" id="408172"/>
    <lineage>
        <taxon>unclassified sequences</taxon>
        <taxon>metagenomes</taxon>
        <taxon>ecological metagenomes</taxon>
    </lineage>
</organism>